<dbReference type="InterPro" id="IPR023210">
    <property type="entry name" value="NADP_OxRdtase_dom"/>
</dbReference>
<keyword evidence="4" id="KW-1185">Reference proteome</keyword>
<dbReference type="Proteomes" id="UP001218218">
    <property type="component" value="Unassembled WGS sequence"/>
</dbReference>
<evidence type="ECO:0000259" key="2">
    <source>
        <dbReference type="Pfam" id="PF00248"/>
    </source>
</evidence>
<dbReference type="PANTHER" id="PTHR43364:SF4">
    <property type="entry name" value="NAD(P)-LINKED OXIDOREDUCTASE SUPERFAMILY PROTEIN"/>
    <property type="match status" value="1"/>
</dbReference>
<name>A0AAD7E7N1_9AGAR</name>
<dbReference type="AlphaFoldDB" id="A0AAD7E7N1"/>
<evidence type="ECO:0000256" key="1">
    <source>
        <dbReference type="ARBA" id="ARBA00023002"/>
    </source>
</evidence>
<dbReference type="GO" id="GO:0016491">
    <property type="term" value="F:oxidoreductase activity"/>
    <property type="evidence" value="ECO:0007669"/>
    <property type="project" value="UniProtKB-KW"/>
</dbReference>
<evidence type="ECO:0000313" key="4">
    <source>
        <dbReference type="Proteomes" id="UP001218218"/>
    </source>
</evidence>
<sequence length="227" mass="25656">MYAMGSYTAGINAFDTAAVYSDGASEEILGKAIKEYNLPRDEIIVITKVFGYTAWNKPKADESGVRTMSQHGLSRKHIFNSVKHSLKRLQLDYIDLLQCHRFDYETLTEEPMQALHDVVQAGHAKYYAITNKLTSFSSIQNHHSPRDVPHLEGHTRGTGDAYKNLGGAEDIIGRVEMAKKHGVSMTQVVLTWSLGKEVVVHLQLTPEEMKLLEEPYPPEHRIWTHLI</sequence>
<reference evidence="3" key="1">
    <citation type="submission" date="2023-03" db="EMBL/GenBank/DDBJ databases">
        <title>Massive genome expansion in bonnet fungi (Mycena s.s.) driven by repeated elements and novel gene families across ecological guilds.</title>
        <authorList>
            <consortium name="Lawrence Berkeley National Laboratory"/>
            <person name="Harder C.B."/>
            <person name="Miyauchi S."/>
            <person name="Viragh M."/>
            <person name="Kuo A."/>
            <person name="Thoen E."/>
            <person name="Andreopoulos B."/>
            <person name="Lu D."/>
            <person name="Skrede I."/>
            <person name="Drula E."/>
            <person name="Henrissat B."/>
            <person name="Morin E."/>
            <person name="Kohler A."/>
            <person name="Barry K."/>
            <person name="LaButti K."/>
            <person name="Morin E."/>
            <person name="Salamov A."/>
            <person name="Lipzen A."/>
            <person name="Mereny Z."/>
            <person name="Hegedus B."/>
            <person name="Baldrian P."/>
            <person name="Stursova M."/>
            <person name="Weitz H."/>
            <person name="Taylor A."/>
            <person name="Grigoriev I.V."/>
            <person name="Nagy L.G."/>
            <person name="Martin F."/>
            <person name="Kauserud H."/>
        </authorList>
    </citation>
    <scope>NUCLEOTIDE SEQUENCE</scope>
    <source>
        <strain evidence="3">CBHHK002</strain>
    </source>
</reference>
<comment type="caution">
    <text evidence="3">The sequence shown here is derived from an EMBL/GenBank/DDBJ whole genome shotgun (WGS) entry which is preliminary data.</text>
</comment>
<protein>
    <submittedName>
        <fullName evidence="3">Aldo keto reductase</fullName>
    </submittedName>
</protein>
<dbReference type="Gene3D" id="3.20.20.100">
    <property type="entry name" value="NADP-dependent oxidoreductase domain"/>
    <property type="match status" value="1"/>
</dbReference>
<feature type="domain" description="NADP-dependent oxidoreductase" evidence="2">
    <location>
        <begin position="8"/>
        <end position="132"/>
    </location>
</feature>
<dbReference type="EMBL" id="JARIHO010000123">
    <property type="protein sequence ID" value="KAJ7301931.1"/>
    <property type="molecule type" value="Genomic_DNA"/>
</dbReference>
<proteinExistence type="predicted"/>
<evidence type="ECO:0000313" key="3">
    <source>
        <dbReference type="EMBL" id="KAJ7301931.1"/>
    </source>
</evidence>
<dbReference type="SUPFAM" id="SSF51430">
    <property type="entry name" value="NAD(P)-linked oxidoreductase"/>
    <property type="match status" value="1"/>
</dbReference>
<dbReference type="Pfam" id="PF00248">
    <property type="entry name" value="Aldo_ket_red"/>
    <property type="match status" value="1"/>
</dbReference>
<gene>
    <name evidence="3" type="ORF">DFH08DRAFT_978266</name>
</gene>
<accession>A0AAD7E7N1</accession>
<organism evidence="3 4">
    <name type="scientific">Mycena albidolilacea</name>
    <dbReference type="NCBI Taxonomy" id="1033008"/>
    <lineage>
        <taxon>Eukaryota</taxon>
        <taxon>Fungi</taxon>
        <taxon>Dikarya</taxon>
        <taxon>Basidiomycota</taxon>
        <taxon>Agaricomycotina</taxon>
        <taxon>Agaricomycetes</taxon>
        <taxon>Agaricomycetidae</taxon>
        <taxon>Agaricales</taxon>
        <taxon>Marasmiineae</taxon>
        <taxon>Mycenaceae</taxon>
        <taxon>Mycena</taxon>
    </lineage>
</organism>
<dbReference type="InterPro" id="IPR036812">
    <property type="entry name" value="NAD(P)_OxRdtase_dom_sf"/>
</dbReference>
<dbReference type="InterPro" id="IPR050523">
    <property type="entry name" value="AKR_Detox_Biosynth"/>
</dbReference>
<dbReference type="PANTHER" id="PTHR43364">
    <property type="entry name" value="NADH-SPECIFIC METHYLGLYOXAL REDUCTASE-RELATED"/>
    <property type="match status" value="1"/>
</dbReference>
<keyword evidence="1" id="KW-0560">Oxidoreductase</keyword>